<evidence type="ECO:0000256" key="3">
    <source>
        <dbReference type="RuleBase" id="RU365003"/>
    </source>
</evidence>
<organism evidence="4 5">
    <name type="scientific">Cotesia congregata</name>
    <name type="common">Parasitoid wasp</name>
    <name type="synonym">Apanteles congregatus</name>
    <dbReference type="NCBI Taxonomy" id="51543"/>
    <lineage>
        <taxon>Eukaryota</taxon>
        <taxon>Metazoa</taxon>
        <taxon>Ecdysozoa</taxon>
        <taxon>Arthropoda</taxon>
        <taxon>Hexapoda</taxon>
        <taxon>Insecta</taxon>
        <taxon>Pterygota</taxon>
        <taxon>Neoptera</taxon>
        <taxon>Endopterygota</taxon>
        <taxon>Hymenoptera</taxon>
        <taxon>Apocrita</taxon>
        <taxon>Ichneumonoidea</taxon>
        <taxon>Braconidae</taxon>
        <taxon>Microgastrinae</taxon>
        <taxon>Cotesia</taxon>
    </lineage>
</organism>
<accession>A0A8J2EBC7</accession>
<dbReference type="AlphaFoldDB" id="A0A8J2EBC7"/>
<evidence type="ECO:0000313" key="5">
    <source>
        <dbReference type="Proteomes" id="UP000786811"/>
    </source>
</evidence>
<dbReference type="InterPro" id="IPR013919">
    <property type="entry name" value="Pex16"/>
</dbReference>
<comment type="subcellular location">
    <subcellularLocation>
        <location evidence="3">Peroxisome membrane</location>
    </subcellularLocation>
</comment>
<dbReference type="GO" id="GO:0005778">
    <property type="term" value="C:peroxisomal membrane"/>
    <property type="evidence" value="ECO:0007669"/>
    <property type="project" value="UniProtKB-SubCell"/>
</dbReference>
<reference evidence="4" key="1">
    <citation type="submission" date="2021-04" db="EMBL/GenBank/DDBJ databases">
        <authorList>
            <person name="Chebbi M.A.C M."/>
        </authorList>
    </citation>
    <scope>NUCLEOTIDE SEQUENCE</scope>
</reference>
<keyword evidence="5" id="KW-1185">Reference proteome</keyword>
<evidence type="ECO:0000256" key="2">
    <source>
        <dbReference type="ARBA" id="ARBA00018577"/>
    </source>
</evidence>
<dbReference type="PANTHER" id="PTHR13299:SF0">
    <property type="entry name" value="PEROXISOMAL MEMBRANE PROTEIN PEX16"/>
    <property type="match status" value="1"/>
</dbReference>
<evidence type="ECO:0000313" key="4">
    <source>
        <dbReference type="EMBL" id="CAG5074128.1"/>
    </source>
</evidence>
<gene>
    <name evidence="4" type="ORF">HICCMSTLAB_LOCUS900</name>
</gene>
<dbReference type="OrthoDB" id="2021143at2759"/>
<keyword evidence="3" id="KW-0576">Peroxisome</keyword>
<protein>
    <recommendedName>
        <fullName evidence="2 3">Peroxisomal membrane protein PEX16</fullName>
    </recommendedName>
</protein>
<dbReference type="PANTHER" id="PTHR13299">
    <property type="entry name" value="PEROXISOMAL MEMBRANE PROTEIN PEX16"/>
    <property type="match status" value="1"/>
</dbReference>
<keyword evidence="3" id="KW-0962">Peroxisome biogenesis</keyword>
<dbReference type="Proteomes" id="UP000786811">
    <property type="component" value="Unassembled WGS sequence"/>
</dbReference>
<dbReference type="GO" id="GO:0007031">
    <property type="term" value="P:peroxisome organization"/>
    <property type="evidence" value="ECO:0007669"/>
    <property type="project" value="UniProtKB-KW"/>
</dbReference>
<dbReference type="EMBL" id="CAJNRD030001114">
    <property type="protein sequence ID" value="CAG5074128.1"/>
    <property type="molecule type" value="Genomic_DNA"/>
</dbReference>
<comment type="caution">
    <text evidence="4">The sequence shown here is derived from an EMBL/GenBank/DDBJ whole genome shotgun (WGS) entry which is preliminary data.</text>
</comment>
<comment type="similarity">
    <text evidence="1 3">Belongs to the peroxin-16 family.</text>
</comment>
<sequence>MLRIMSRAIIRNNFGMYLSLPKKKSYWDTYKQWISSNPHSIADIEKTIQFLSYFTAGRFSESSMASEFIYSLPNLLILLNDRLIYSIKYRNLQLPQFKSQIKIWLSTLEYTEALFEVTAKKLWGDYGKWIIIFVIQSVKALLRLFLVHRNKERIIQVPAISPLNHDMLNKVLRNEHIPKEGYQLRRTGLVVRSVHYSGPLETGQWSKLTPLYGEENRIQSPNSESLKNLSLSETLYILKPLIHLTSLMLKENKSWLPWATALTLDAFSLFTISKESANLRYTKEEKQEIIRRKMNVVLYLLRSPFFEKCSKDKINSLLNKMSKNIPLARFIADPVAKFYFFTEEFFISSANK</sequence>
<proteinExistence type="inferred from homology"/>
<name>A0A8J2EBC7_COTCN</name>
<evidence type="ECO:0000256" key="1">
    <source>
        <dbReference type="ARBA" id="ARBA00009505"/>
    </source>
</evidence>
<dbReference type="Pfam" id="PF08610">
    <property type="entry name" value="Pex16"/>
    <property type="match status" value="1"/>
</dbReference>